<evidence type="ECO:0000313" key="2">
    <source>
        <dbReference type="Proteomes" id="UP001438707"/>
    </source>
</evidence>
<sequence length="248" mass="27976">MQHVSLDMHWQLSWLHKLLRALNNDAFGIKASTALSFAQQIAQRGIRAMDANDLRLCLKCVYEAQHPLEVACQLARLQLASSPFQTLEDFVELKEDLYRQRCTSESVLARQRGEKLLASSLADKEALDMDSVWLAVDALQEAAVVNREQDIESEAIALSRLGMLYYSVLKIEAKASAYLKQSFMLAQSLYPVPFNACWYQDVIQTMSSKPLRGVMRPRGAKGVHLSLRSCKRSWLKSGTPLIKALRGF</sequence>
<evidence type="ECO:0000313" key="1">
    <source>
        <dbReference type="EMBL" id="KAK9831244.1"/>
    </source>
</evidence>
<protein>
    <submittedName>
        <fullName evidence="1">Uncharacterized protein</fullName>
    </submittedName>
</protein>
<dbReference type="Proteomes" id="UP001438707">
    <property type="component" value="Unassembled WGS sequence"/>
</dbReference>
<keyword evidence="2" id="KW-1185">Reference proteome</keyword>
<reference evidence="1 2" key="1">
    <citation type="journal article" date="2024" name="Nat. Commun.">
        <title>Phylogenomics reveals the evolutionary origins of lichenization in chlorophyte algae.</title>
        <authorList>
            <person name="Puginier C."/>
            <person name="Libourel C."/>
            <person name="Otte J."/>
            <person name="Skaloud P."/>
            <person name="Haon M."/>
            <person name="Grisel S."/>
            <person name="Petersen M."/>
            <person name="Berrin J.G."/>
            <person name="Delaux P.M."/>
            <person name="Dal Grande F."/>
            <person name="Keller J."/>
        </authorList>
    </citation>
    <scope>NUCLEOTIDE SEQUENCE [LARGE SCALE GENOMIC DNA]</scope>
    <source>
        <strain evidence="1 2">SAG 2145</strain>
    </source>
</reference>
<accession>A0AAW1RC26</accession>
<dbReference type="EMBL" id="JALJOS010000014">
    <property type="protein sequence ID" value="KAK9831244.1"/>
    <property type="molecule type" value="Genomic_DNA"/>
</dbReference>
<gene>
    <name evidence="1" type="ORF">WJX74_009164</name>
</gene>
<organism evidence="1 2">
    <name type="scientific">Apatococcus lobatus</name>
    <dbReference type="NCBI Taxonomy" id="904363"/>
    <lineage>
        <taxon>Eukaryota</taxon>
        <taxon>Viridiplantae</taxon>
        <taxon>Chlorophyta</taxon>
        <taxon>core chlorophytes</taxon>
        <taxon>Trebouxiophyceae</taxon>
        <taxon>Chlorellales</taxon>
        <taxon>Chlorellaceae</taxon>
        <taxon>Apatococcus</taxon>
    </lineage>
</organism>
<dbReference type="AlphaFoldDB" id="A0AAW1RC26"/>
<comment type="caution">
    <text evidence="1">The sequence shown here is derived from an EMBL/GenBank/DDBJ whole genome shotgun (WGS) entry which is preliminary data.</text>
</comment>
<proteinExistence type="predicted"/>
<name>A0AAW1RC26_9CHLO</name>